<protein>
    <recommendedName>
        <fullName evidence="4">Carbohydrate-binding module family 50 protein</fullName>
    </recommendedName>
</protein>
<feature type="compositionally biased region" description="Basic and acidic residues" evidence="1">
    <location>
        <begin position="1"/>
        <end position="14"/>
    </location>
</feature>
<feature type="compositionally biased region" description="Basic and acidic residues" evidence="1">
    <location>
        <begin position="27"/>
        <end position="39"/>
    </location>
</feature>
<gene>
    <name evidence="2" type="ORF">K452DRAFT_303138</name>
</gene>
<sequence>MSRRWNQHDGDSNRLPEGMVCTGYDADTQKYHYRDRDGQGWESQSGNRYGPLKRVTPLAWNGGPLLRHTVTPTTSSSHRASARNNNGHGPRGARPLPPRSFADILGEERKAGGSPDRRESDASAGTRMSGSTLSSGASVRSGSSWTSSIRSPLSNLKNLFRKRPAPVHSPSSHSHPNPHRGINAHPNPSRRGPRSLSSVSTYVDDTADDDATPVLKKEFL</sequence>
<feature type="region of interest" description="Disordered" evidence="1">
    <location>
        <begin position="1"/>
        <end position="220"/>
    </location>
</feature>
<dbReference type="OrthoDB" id="2107166at2759"/>
<evidence type="ECO:0000313" key="2">
    <source>
        <dbReference type="EMBL" id="KAF2135979.1"/>
    </source>
</evidence>
<dbReference type="EMBL" id="ML995540">
    <property type="protein sequence ID" value="KAF2135979.1"/>
    <property type="molecule type" value="Genomic_DNA"/>
</dbReference>
<evidence type="ECO:0008006" key="4">
    <source>
        <dbReference type="Google" id="ProtNLM"/>
    </source>
</evidence>
<dbReference type="RefSeq" id="XP_033391697.1">
    <property type="nucleotide sequence ID" value="XM_033542687.1"/>
</dbReference>
<keyword evidence="3" id="KW-1185">Reference proteome</keyword>
<name>A0A6A6AVL0_9PEZI</name>
<feature type="compositionally biased region" description="Low complexity" evidence="1">
    <location>
        <begin position="75"/>
        <end position="86"/>
    </location>
</feature>
<feature type="compositionally biased region" description="Low complexity" evidence="1">
    <location>
        <begin position="127"/>
        <end position="151"/>
    </location>
</feature>
<dbReference type="AlphaFoldDB" id="A0A6A6AVL0"/>
<dbReference type="Proteomes" id="UP000799438">
    <property type="component" value="Unassembled WGS sequence"/>
</dbReference>
<evidence type="ECO:0000256" key="1">
    <source>
        <dbReference type="SAM" id="MobiDB-lite"/>
    </source>
</evidence>
<feature type="compositionally biased region" description="Basic and acidic residues" evidence="1">
    <location>
        <begin position="106"/>
        <end position="121"/>
    </location>
</feature>
<dbReference type="GeneID" id="54300184"/>
<organism evidence="2 3">
    <name type="scientific">Aplosporella prunicola CBS 121167</name>
    <dbReference type="NCBI Taxonomy" id="1176127"/>
    <lineage>
        <taxon>Eukaryota</taxon>
        <taxon>Fungi</taxon>
        <taxon>Dikarya</taxon>
        <taxon>Ascomycota</taxon>
        <taxon>Pezizomycotina</taxon>
        <taxon>Dothideomycetes</taxon>
        <taxon>Dothideomycetes incertae sedis</taxon>
        <taxon>Botryosphaeriales</taxon>
        <taxon>Aplosporellaceae</taxon>
        <taxon>Aplosporella</taxon>
    </lineage>
</organism>
<accession>A0A6A6AVL0</accession>
<evidence type="ECO:0000313" key="3">
    <source>
        <dbReference type="Proteomes" id="UP000799438"/>
    </source>
</evidence>
<reference evidence="2" key="1">
    <citation type="journal article" date="2020" name="Stud. Mycol.">
        <title>101 Dothideomycetes genomes: a test case for predicting lifestyles and emergence of pathogens.</title>
        <authorList>
            <person name="Haridas S."/>
            <person name="Albert R."/>
            <person name="Binder M."/>
            <person name="Bloem J."/>
            <person name="Labutti K."/>
            <person name="Salamov A."/>
            <person name="Andreopoulos B."/>
            <person name="Baker S."/>
            <person name="Barry K."/>
            <person name="Bills G."/>
            <person name="Bluhm B."/>
            <person name="Cannon C."/>
            <person name="Castanera R."/>
            <person name="Culley D."/>
            <person name="Daum C."/>
            <person name="Ezra D."/>
            <person name="Gonzalez J."/>
            <person name="Henrissat B."/>
            <person name="Kuo A."/>
            <person name="Liang C."/>
            <person name="Lipzen A."/>
            <person name="Lutzoni F."/>
            <person name="Magnuson J."/>
            <person name="Mondo S."/>
            <person name="Nolan M."/>
            <person name="Ohm R."/>
            <person name="Pangilinan J."/>
            <person name="Park H.-J."/>
            <person name="Ramirez L."/>
            <person name="Alfaro M."/>
            <person name="Sun H."/>
            <person name="Tritt A."/>
            <person name="Yoshinaga Y."/>
            <person name="Zwiers L.-H."/>
            <person name="Turgeon B."/>
            <person name="Goodwin S."/>
            <person name="Spatafora J."/>
            <person name="Crous P."/>
            <person name="Grigoriev I."/>
        </authorList>
    </citation>
    <scope>NUCLEOTIDE SEQUENCE</scope>
    <source>
        <strain evidence="2">CBS 121167</strain>
    </source>
</reference>
<feature type="compositionally biased region" description="Low complexity" evidence="1">
    <location>
        <begin position="166"/>
        <end position="175"/>
    </location>
</feature>
<proteinExistence type="predicted"/>